<reference evidence="1 2" key="1">
    <citation type="submission" date="2015-05" db="EMBL/GenBank/DDBJ databases">
        <title>Genome sequencing project for genomic taxonomy and phylogenomics of Bacillus-like bacteria.</title>
        <authorList>
            <person name="Liu B."/>
            <person name="Wang J."/>
            <person name="Zhu Y."/>
            <person name="Liu G."/>
            <person name="Chen Q."/>
            <person name="Chen Z."/>
            <person name="Lan J."/>
            <person name="Che J."/>
            <person name="Ge C."/>
            <person name="Shi H."/>
            <person name="Pan Z."/>
            <person name="Liu X."/>
        </authorList>
    </citation>
    <scope>NUCLEOTIDE SEQUENCE [LARGE SCALE GENOMIC DNA]</scope>
    <source>
        <strain evidence="1 2">DSM 9885</strain>
    </source>
</reference>
<name>A0A837KLX3_9BACL</name>
<proteinExistence type="predicted"/>
<accession>A0A837KLX3</accession>
<dbReference type="Proteomes" id="UP000035218">
    <property type="component" value="Unassembled WGS sequence"/>
</dbReference>
<evidence type="ECO:0000313" key="1">
    <source>
        <dbReference type="EMBL" id="KLH97991.1"/>
    </source>
</evidence>
<dbReference type="EMBL" id="LDCN01000005">
    <property type="protein sequence ID" value="KLH97991.1"/>
    <property type="molecule type" value="Genomic_DNA"/>
</dbReference>
<sequence>MRRSSCKTDRSVFFLSGKIEKKSNVLDTFYVLLMWKKIMCGSGFFRWNQHDGKESWKTLSNIQQDYLFSSNNLYNGKDA</sequence>
<evidence type="ECO:0000313" key="2">
    <source>
        <dbReference type="Proteomes" id="UP000035218"/>
    </source>
</evidence>
<organism evidence="1 2">
    <name type="scientific">Brevibacillus formosus</name>
    <dbReference type="NCBI Taxonomy" id="54913"/>
    <lineage>
        <taxon>Bacteria</taxon>
        <taxon>Bacillati</taxon>
        <taxon>Bacillota</taxon>
        <taxon>Bacilli</taxon>
        <taxon>Bacillales</taxon>
        <taxon>Paenibacillaceae</taxon>
        <taxon>Brevibacillus</taxon>
    </lineage>
</organism>
<dbReference type="AlphaFoldDB" id="A0A837KLX3"/>
<gene>
    <name evidence="1" type="ORF">AA984_19205</name>
</gene>
<protein>
    <submittedName>
        <fullName evidence="1">Uncharacterized protein</fullName>
    </submittedName>
</protein>
<comment type="caution">
    <text evidence="1">The sequence shown here is derived from an EMBL/GenBank/DDBJ whole genome shotgun (WGS) entry which is preliminary data.</text>
</comment>